<gene>
    <name evidence="1" type="ORF">L227DRAFT_617442</name>
</gene>
<evidence type="ECO:0000313" key="2">
    <source>
        <dbReference type="Proteomes" id="UP000313359"/>
    </source>
</evidence>
<evidence type="ECO:0000313" key="1">
    <source>
        <dbReference type="EMBL" id="RPD52877.1"/>
    </source>
</evidence>
<dbReference type="Proteomes" id="UP000313359">
    <property type="component" value="Unassembled WGS sequence"/>
</dbReference>
<organism evidence="1 2">
    <name type="scientific">Lentinus tigrinus ALCF2SS1-6</name>
    <dbReference type="NCBI Taxonomy" id="1328759"/>
    <lineage>
        <taxon>Eukaryota</taxon>
        <taxon>Fungi</taxon>
        <taxon>Dikarya</taxon>
        <taxon>Basidiomycota</taxon>
        <taxon>Agaricomycotina</taxon>
        <taxon>Agaricomycetes</taxon>
        <taxon>Polyporales</taxon>
        <taxon>Polyporaceae</taxon>
        <taxon>Lentinus</taxon>
    </lineage>
</organism>
<proteinExistence type="predicted"/>
<protein>
    <submittedName>
        <fullName evidence="1">Uncharacterized protein</fullName>
    </submittedName>
</protein>
<dbReference type="EMBL" id="ML122336">
    <property type="protein sequence ID" value="RPD52877.1"/>
    <property type="molecule type" value="Genomic_DNA"/>
</dbReference>
<dbReference type="AlphaFoldDB" id="A0A5C2RR21"/>
<dbReference type="OrthoDB" id="10679962at2759"/>
<accession>A0A5C2RR21</accession>
<sequence length="406" mass="44132">MPHSAASTFVPGQQTFPVAEDFTAWLSPDIPQGSSPCLRAWRVVTASRVINYMLRHAARLPALAALYLAPQNLATRQQAQPEVSHSGRRQVFTLPVQGPAHGSISVADATTITTTGRCSASESVLGNSVVAVSPDDEWQPVYPSDGTVAVVDCGARPSSGLGGDGGEMVPSQGEDLADDGAPRVWPLLNVLHGDLCDVHKVCLVRQGRIRLLRIRLPSFALQEEVTKKAFMEVVLACDPEILQVEVDENECMVVLSVLIVCGLHSVLTSVVTSAMADVSGPRSINHDILVQVMDILADEGSKKAWRTVAAIARTCKYLRAEGVRRLLSPSRTVNVNFFFMNQPHLVAPFCRFVLGDPITRLPYLRRLSVDMYHLEEDSARLFASVLSQSSHLQHLEISSLMNIGVL</sequence>
<keyword evidence="2" id="KW-1185">Reference proteome</keyword>
<reference evidence="1" key="1">
    <citation type="journal article" date="2018" name="Genome Biol. Evol.">
        <title>Genomics and development of Lentinus tigrinus, a white-rot wood-decaying mushroom with dimorphic fruiting bodies.</title>
        <authorList>
            <person name="Wu B."/>
            <person name="Xu Z."/>
            <person name="Knudson A."/>
            <person name="Carlson A."/>
            <person name="Chen N."/>
            <person name="Kovaka S."/>
            <person name="LaButti K."/>
            <person name="Lipzen A."/>
            <person name="Pennachio C."/>
            <person name="Riley R."/>
            <person name="Schakwitz W."/>
            <person name="Umezawa K."/>
            <person name="Ohm R.A."/>
            <person name="Grigoriev I.V."/>
            <person name="Nagy L.G."/>
            <person name="Gibbons J."/>
            <person name="Hibbett D."/>
        </authorList>
    </citation>
    <scope>NUCLEOTIDE SEQUENCE [LARGE SCALE GENOMIC DNA]</scope>
    <source>
        <strain evidence="1">ALCF2SS1-6</strain>
    </source>
</reference>
<name>A0A5C2RR21_9APHY</name>